<feature type="region of interest" description="Disordered" evidence="1">
    <location>
        <begin position="827"/>
        <end position="879"/>
    </location>
</feature>
<evidence type="ECO:0000256" key="1">
    <source>
        <dbReference type="SAM" id="MobiDB-lite"/>
    </source>
</evidence>
<name>A0A4E0S3T1_FASHE</name>
<dbReference type="PANTHER" id="PTHR21579">
    <property type="entry name" value="PROTEIN TINCAR"/>
    <property type="match status" value="1"/>
</dbReference>
<evidence type="ECO:0000256" key="2">
    <source>
        <dbReference type="SAM" id="Phobius"/>
    </source>
</evidence>
<feature type="transmembrane region" description="Helical" evidence="2">
    <location>
        <begin position="60"/>
        <end position="81"/>
    </location>
</feature>
<feature type="transmembrane region" description="Helical" evidence="2">
    <location>
        <begin position="224"/>
        <end position="246"/>
    </location>
</feature>
<feature type="transmembrane region" description="Helical" evidence="2">
    <location>
        <begin position="437"/>
        <end position="461"/>
    </location>
</feature>
<keyword evidence="2" id="KW-0812">Transmembrane</keyword>
<feature type="compositionally biased region" description="Pro residues" evidence="1">
    <location>
        <begin position="835"/>
        <end position="854"/>
    </location>
</feature>
<feature type="transmembrane region" description="Helical" evidence="2">
    <location>
        <begin position="602"/>
        <end position="625"/>
    </location>
</feature>
<feature type="compositionally biased region" description="Polar residues" evidence="1">
    <location>
        <begin position="1023"/>
        <end position="1039"/>
    </location>
</feature>
<dbReference type="AlphaFoldDB" id="A0A4E0S3T1"/>
<accession>A0A4E0S3T1</accession>
<evidence type="ECO:0000313" key="4">
    <source>
        <dbReference type="Proteomes" id="UP000230066"/>
    </source>
</evidence>
<feature type="transmembrane region" description="Helical" evidence="2">
    <location>
        <begin position="349"/>
        <end position="367"/>
    </location>
</feature>
<dbReference type="PANTHER" id="PTHR21579:SF20">
    <property type="entry name" value="PROTEIN TINCAR"/>
    <property type="match status" value="1"/>
</dbReference>
<feature type="compositionally biased region" description="Low complexity" evidence="1">
    <location>
        <begin position="917"/>
        <end position="927"/>
    </location>
</feature>
<reference evidence="3" key="1">
    <citation type="submission" date="2019-03" db="EMBL/GenBank/DDBJ databases">
        <title>Improved annotation for the trematode Fasciola hepatica.</title>
        <authorList>
            <person name="Choi Y.-J."/>
            <person name="Martin J."/>
            <person name="Mitreva M."/>
        </authorList>
    </citation>
    <scope>NUCLEOTIDE SEQUENCE [LARGE SCALE GENOMIC DNA]</scope>
</reference>
<proteinExistence type="predicted"/>
<keyword evidence="2" id="KW-1133">Transmembrane helix</keyword>
<keyword evidence="2" id="KW-0472">Membrane</keyword>
<feature type="region of interest" description="Disordered" evidence="1">
    <location>
        <begin position="896"/>
        <end position="927"/>
    </location>
</feature>
<dbReference type="EMBL" id="JXXN02000252">
    <property type="protein sequence ID" value="THD28040.1"/>
    <property type="molecule type" value="Genomic_DNA"/>
</dbReference>
<dbReference type="InterPro" id="IPR053291">
    <property type="entry name" value="Ommatidial_diff-associated"/>
</dbReference>
<feature type="compositionally biased region" description="Polar residues" evidence="1">
    <location>
        <begin position="904"/>
        <end position="913"/>
    </location>
</feature>
<evidence type="ECO:0008006" key="5">
    <source>
        <dbReference type="Google" id="ProtNLM"/>
    </source>
</evidence>
<organism evidence="3 4">
    <name type="scientific">Fasciola hepatica</name>
    <name type="common">Liver fluke</name>
    <dbReference type="NCBI Taxonomy" id="6192"/>
    <lineage>
        <taxon>Eukaryota</taxon>
        <taxon>Metazoa</taxon>
        <taxon>Spiralia</taxon>
        <taxon>Lophotrochozoa</taxon>
        <taxon>Platyhelminthes</taxon>
        <taxon>Trematoda</taxon>
        <taxon>Digenea</taxon>
        <taxon>Plagiorchiida</taxon>
        <taxon>Echinostomata</taxon>
        <taxon>Echinostomatoidea</taxon>
        <taxon>Fasciolidae</taxon>
        <taxon>Fasciola</taxon>
    </lineage>
</organism>
<comment type="caution">
    <text evidence="3">The sequence shown here is derived from an EMBL/GenBank/DDBJ whole genome shotgun (WGS) entry which is preliminary data.</text>
</comment>
<dbReference type="Proteomes" id="UP000230066">
    <property type="component" value="Unassembled WGS sequence"/>
</dbReference>
<feature type="transmembrane region" description="Helical" evidence="2">
    <location>
        <begin position="16"/>
        <end position="40"/>
    </location>
</feature>
<feature type="region of interest" description="Disordered" evidence="1">
    <location>
        <begin position="994"/>
        <end position="1039"/>
    </location>
</feature>
<evidence type="ECO:0000313" key="3">
    <source>
        <dbReference type="EMBL" id="THD28040.1"/>
    </source>
</evidence>
<gene>
    <name evidence="3" type="ORF">D915_001125</name>
</gene>
<sequence length="1185" mass="127795">MKTQSKSTNCDKLWRVWYGILITSLHIFLVYVGISRYLAFKSQAFDAKFGGDWNQSGMNFTLAMIILALVFLCLFSFTCLTRTSNYANEGMQIGRDTDNLHLLTAVSQHWRNNVPMMTLSGSQINNNTYSAGLPITGGLVQRSGFTAGSDDDRGSAMGGEDIIPGPNFDTWSGKSGPNPEVFQSAYLGANEPRLHPTTTNNETSGHLSVRRSLRILWHRFQRHFLPYANMLHLVSAYCLCLPIPIIHAQQIFHRALPIDYVWRSDLDILFGQDSIKPDIVMVGAAASAAAGAISSVQPKVNLPEESGQAAYYSQWDNLRAISPEFFNLALVFMLLSLRYPSVFWYTSRAFSFVFSLLLLLTGLHVLIEFSAATVLVKLACNRQLLTTSLSWVSSLRIVTVPRKSTFASGSRNGENFILKDSHTADRLTTEAEVLNPLYYVSPLALCTTGTFIFLCLFITIFEYGYRQFTEDLATYRHYLVGSANGTGFGLAQPDPYLIADAVERRSNNAGPIYHTSVTNESVHSIPNGSGKSNPTTPTQLISRSRPSRHYSYGVELLHPACRCCLHAYAPHICGLIGSLFVLAFKIPVMWDCVQVYRNSRNTLMLAAPLSGIIVTCAWFIMWLAFSMKPSWKFQVNLPLQTITGSSHQPAYPNLPVSGTGRLVQSPLLMGSILRHSGLGLDRFSQPNIGSLHSPTVNTANGLLTPQQITACFTTEDGHGNQITVPGSPMYACFHDQAPGYYGTAVSGMTRAIRLPGNAEFGLPVSGSGFIGLNNMGMATRSVEYCSEDTEASSGRQSRNNYVCLQSALHSTGHAGVLVPTDGGTLMTRLLHSTTPTPPPPPPPPPAPPPVPAPPLSQGSAQLSSHSGQPPLPPLPIPSQHTFSSGALVLSSPVVGREVNDDDTGSTNTIQPTGTLRAGPPSFPSHSASSFGLVRHAADQAVDGPGQCGANVSTSRANTSVLTRFPGSAGTRQSPVGNSVAPRVTFKENIDTIASVSPNASDPGSQNTSSNDSGIDNLKPVETNPLNGNNADSSGTYDNAFTPTVRSTVVIRSPSQTMGNRNELLSETGPSGTLPRILTTTSTYPTSSSHAVMNASVYSNRLPTFGTYGQGSEQTPLLDSTDSDLSNLLKPPGLSLTTTRLSRQNEMIGDGASSLQSSSTVEPYPLLLSSCMLNDETHEPRLCSQV</sequence>
<keyword evidence="4" id="KW-1185">Reference proteome</keyword>
<feature type="transmembrane region" description="Helical" evidence="2">
    <location>
        <begin position="320"/>
        <end position="337"/>
    </location>
</feature>
<feature type="compositionally biased region" description="Polar residues" evidence="1">
    <location>
        <begin position="994"/>
        <end position="1013"/>
    </location>
</feature>
<protein>
    <recommendedName>
        <fullName evidence="5">Transmembrane protein</fullName>
    </recommendedName>
</protein>